<dbReference type="KEGG" id="hhy:Halhy_3615"/>
<dbReference type="Proteomes" id="UP000008461">
    <property type="component" value="Chromosome"/>
</dbReference>
<keyword evidence="8" id="KW-1185">Reference proteome</keyword>
<dbReference type="Pfam" id="PF00389">
    <property type="entry name" value="2-Hacid_dh"/>
    <property type="match status" value="1"/>
</dbReference>
<dbReference type="GO" id="GO:0004617">
    <property type="term" value="F:phosphoglycerate dehydrogenase activity"/>
    <property type="evidence" value="ECO:0007669"/>
    <property type="project" value="UniProtKB-EC"/>
</dbReference>
<feature type="domain" description="D-isomer specific 2-hydroxyacid dehydrogenase catalytic" evidence="5">
    <location>
        <begin position="24"/>
        <end position="335"/>
    </location>
</feature>
<dbReference type="SUPFAM" id="SSF52283">
    <property type="entry name" value="Formate/glycerate dehydrogenase catalytic domain-like"/>
    <property type="match status" value="1"/>
</dbReference>
<dbReference type="CDD" id="cd05303">
    <property type="entry name" value="PGDH_2"/>
    <property type="match status" value="1"/>
</dbReference>
<dbReference type="Gene3D" id="3.40.50.720">
    <property type="entry name" value="NAD(P)-binding Rossmann-like Domain"/>
    <property type="match status" value="2"/>
</dbReference>
<evidence type="ECO:0000256" key="3">
    <source>
        <dbReference type="ARBA" id="ARBA00023027"/>
    </source>
</evidence>
<protein>
    <submittedName>
        <fullName evidence="7">Phosphoglycerate dehydrogenase</fullName>
        <ecNumber evidence="7">1.1.1.95</ecNumber>
    </submittedName>
</protein>
<evidence type="ECO:0000256" key="2">
    <source>
        <dbReference type="ARBA" id="ARBA00023002"/>
    </source>
</evidence>
<dbReference type="HOGENOM" id="CLU_019796_1_3_10"/>
<dbReference type="AlphaFoldDB" id="F4KYS5"/>
<dbReference type="Pfam" id="PF02826">
    <property type="entry name" value="2-Hacid_dh_C"/>
    <property type="match status" value="1"/>
</dbReference>
<proteinExistence type="inferred from homology"/>
<dbReference type="SUPFAM" id="SSF51735">
    <property type="entry name" value="NAD(P)-binding Rossmann-fold domains"/>
    <property type="match status" value="1"/>
</dbReference>
<gene>
    <name evidence="7" type="ordered locus">Halhy_3615</name>
</gene>
<evidence type="ECO:0000256" key="4">
    <source>
        <dbReference type="RuleBase" id="RU003719"/>
    </source>
</evidence>
<dbReference type="GO" id="GO:0051287">
    <property type="term" value="F:NAD binding"/>
    <property type="evidence" value="ECO:0007669"/>
    <property type="project" value="InterPro"/>
</dbReference>
<evidence type="ECO:0000259" key="6">
    <source>
        <dbReference type="Pfam" id="PF02826"/>
    </source>
</evidence>
<name>F4KYS5_HALH1</name>
<dbReference type="InterPro" id="IPR036291">
    <property type="entry name" value="NAD(P)-bd_dom_sf"/>
</dbReference>
<sequence length="338" mass="36195">MRDISKLGSNFLKNPIRMIKILANDGISPDGQTLLEEAGYEVDTTRIPQADLPGVIGQYDVLIVRSATKVTKEVIDAGTNLKIIARGGVGLDNIDTDYARSKGITVFNTPAASSQAVAELAFAHMFSLARFLHGSNRAMPVSGGTEYDKLKKKFSDGIQLRGRTLGIIGFGRIGQEAARIGIGLGMNVLAVDPMIDEARIDIKPYNSEYITMAVSVPTVEMDELFAKSDFITLHVPFSGGTPIIGKAQFDKMKKGVCLINTSRGGTVDEEALLEAMASGKVAGAGLDVFDFEPTPRPEILSHPNISLTPHIGASTLEAQANIGLELADRILAFFGDDK</sequence>
<reference evidence="7 8" key="1">
    <citation type="journal article" date="2011" name="Stand. Genomic Sci.">
        <title>Complete genome sequence of Haliscomenobacter hydrossis type strain (O).</title>
        <authorList>
            <consortium name="US DOE Joint Genome Institute (JGI-PGF)"/>
            <person name="Daligault H."/>
            <person name="Lapidus A."/>
            <person name="Zeytun A."/>
            <person name="Nolan M."/>
            <person name="Lucas S."/>
            <person name="Del Rio T.G."/>
            <person name="Tice H."/>
            <person name="Cheng J.F."/>
            <person name="Tapia R."/>
            <person name="Han C."/>
            <person name="Goodwin L."/>
            <person name="Pitluck S."/>
            <person name="Liolios K."/>
            <person name="Pagani I."/>
            <person name="Ivanova N."/>
            <person name="Huntemann M."/>
            <person name="Mavromatis K."/>
            <person name="Mikhailova N."/>
            <person name="Pati A."/>
            <person name="Chen A."/>
            <person name="Palaniappan K."/>
            <person name="Land M."/>
            <person name="Hauser L."/>
            <person name="Brambilla E.M."/>
            <person name="Rohde M."/>
            <person name="Verbarg S."/>
            <person name="Goker M."/>
            <person name="Bristow J."/>
            <person name="Eisen J.A."/>
            <person name="Markowitz V."/>
            <person name="Hugenholtz P."/>
            <person name="Kyrpides N.C."/>
            <person name="Klenk H.P."/>
            <person name="Woyke T."/>
        </authorList>
    </citation>
    <scope>NUCLEOTIDE SEQUENCE [LARGE SCALE GENOMIC DNA]</scope>
    <source>
        <strain evidence="8">ATCC 27775 / DSM 1100 / LMG 10767 / O</strain>
    </source>
</reference>
<dbReference type="InterPro" id="IPR006140">
    <property type="entry name" value="D-isomer_DH_NAD-bd"/>
</dbReference>
<comment type="similarity">
    <text evidence="1 4">Belongs to the D-isomer specific 2-hydroxyacid dehydrogenase family.</text>
</comment>
<dbReference type="STRING" id="760192.Halhy_3615"/>
<evidence type="ECO:0000313" key="8">
    <source>
        <dbReference type="Proteomes" id="UP000008461"/>
    </source>
</evidence>
<keyword evidence="2 4" id="KW-0560">Oxidoreductase</keyword>
<evidence type="ECO:0000313" key="7">
    <source>
        <dbReference type="EMBL" id="AEE51467.1"/>
    </source>
</evidence>
<dbReference type="EMBL" id="CP002691">
    <property type="protein sequence ID" value="AEE51467.1"/>
    <property type="molecule type" value="Genomic_DNA"/>
</dbReference>
<feature type="domain" description="D-isomer specific 2-hydroxyacid dehydrogenase NAD-binding" evidence="6">
    <location>
        <begin position="122"/>
        <end position="312"/>
    </location>
</feature>
<keyword evidence="3" id="KW-0520">NAD</keyword>
<reference key="2">
    <citation type="submission" date="2011-04" db="EMBL/GenBank/DDBJ databases">
        <title>Complete sequence of chromosome of Haliscomenobacter hydrossis DSM 1100.</title>
        <authorList>
            <consortium name="US DOE Joint Genome Institute (JGI-PGF)"/>
            <person name="Lucas S."/>
            <person name="Han J."/>
            <person name="Lapidus A."/>
            <person name="Bruce D."/>
            <person name="Goodwin L."/>
            <person name="Pitluck S."/>
            <person name="Peters L."/>
            <person name="Kyrpides N."/>
            <person name="Mavromatis K."/>
            <person name="Ivanova N."/>
            <person name="Ovchinnikova G."/>
            <person name="Pagani I."/>
            <person name="Daligault H."/>
            <person name="Detter J.C."/>
            <person name="Han C."/>
            <person name="Land M."/>
            <person name="Hauser L."/>
            <person name="Markowitz V."/>
            <person name="Cheng J.-F."/>
            <person name="Hugenholtz P."/>
            <person name="Woyke T."/>
            <person name="Wu D."/>
            <person name="Verbarg S."/>
            <person name="Frueling A."/>
            <person name="Brambilla E."/>
            <person name="Klenk H.-P."/>
            <person name="Eisen J.A."/>
        </authorList>
    </citation>
    <scope>NUCLEOTIDE SEQUENCE</scope>
    <source>
        <strain>DSM 1100</strain>
    </source>
</reference>
<dbReference type="PANTHER" id="PTHR42789:SF1">
    <property type="entry name" value="D-ISOMER SPECIFIC 2-HYDROXYACID DEHYDROGENASE FAMILY PROTEIN (AFU_ORTHOLOGUE AFUA_6G10090)"/>
    <property type="match status" value="1"/>
</dbReference>
<evidence type="ECO:0000256" key="1">
    <source>
        <dbReference type="ARBA" id="ARBA00005854"/>
    </source>
</evidence>
<organism evidence="7 8">
    <name type="scientific">Haliscomenobacter hydrossis (strain ATCC 27775 / DSM 1100 / LMG 10767 / O)</name>
    <dbReference type="NCBI Taxonomy" id="760192"/>
    <lineage>
        <taxon>Bacteria</taxon>
        <taxon>Pseudomonadati</taxon>
        <taxon>Bacteroidota</taxon>
        <taxon>Saprospiria</taxon>
        <taxon>Saprospirales</taxon>
        <taxon>Haliscomenobacteraceae</taxon>
        <taxon>Haliscomenobacter</taxon>
    </lineage>
</organism>
<dbReference type="eggNOG" id="COG0111">
    <property type="taxonomic scope" value="Bacteria"/>
</dbReference>
<dbReference type="InterPro" id="IPR006139">
    <property type="entry name" value="D-isomer_2_OHA_DH_cat_dom"/>
</dbReference>
<dbReference type="InterPro" id="IPR050857">
    <property type="entry name" value="D-2-hydroxyacid_DH"/>
</dbReference>
<evidence type="ECO:0000259" key="5">
    <source>
        <dbReference type="Pfam" id="PF00389"/>
    </source>
</evidence>
<accession>F4KYS5</accession>
<dbReference type="EC" id="1.1.1.95" evidence="7"/>
<dbReference type="PANTHER" id="PTHR42789">
    <property type="entry name" value="D-ISOMER SPECIFIC 2-HYDROXYACID DEHYDROGENASE FAMILY PROTEIN (AFU_ORTHOLOGUE AFUA_6G10090)"/>
    <property type="match status" value="1"/>
</dbReference>